<dbReference type="PROSITE" id="PS50112">
    <property type="entry name" value="PAS"/>
    <property type="match status" value="1"/>
</dbReference>
<dbReference type="Pfam" id="PF08447">
    <property type="entry name" value="PAS_3"/>
    <property type="match status" value="1"/>
</dbReference>
<proteinExistence type="predicted"/>
<feature type="coiled-coil region" evidence="1">
    <location>
        <begin position="277"/>
        <end position="347"/>
    </location>
</feature>
<reference evidence="4 7" key="2">
    <citation type="submission" date="2018-08" db="EMBL/GenBank/DDBJ databases">
        <title>Complete genome of the Arcobacter molluscorum type strain LMG 25693.</title>
        <authorList>
            <person name="Miller W.G."/>
            <person name="Yee E."/>
            <person name="Bono J.L."/>
        </authorList>
    </citation>
    <scope>NUCLEOTIDE SEQUENCE [LARGE SCALE GENOMIC DNA]</scope>
    <source>
        <strain evidence="4 7">CECT 7696</strain>
    </source>
</reference>
<dbReference type="EMBL" id="NXFY01000008">
    <property type="protein sequence ID" value="PHO18176.1"/>
    <property type="molecule type" value="Genomic_DNA"/>
</dbReference>
<evidence type="ECO:0000259" key="3">
    <source>
        <dbReference type="PROSITE" id="PS50113"/>
    </source>
</evidence>
<dbReference type="SUPFAM" id="SSF55785">
    <property type="entry name" value="PYP-like sensor domain (PAS domain)"/>
    <property type="match status" value="1"/>
</dbReference>
<evidence type="ECO:0000313" key="6">
    <source>
        <dbReference type="Proteomes" id="UP000221222"/>
    </source>
</evidence>
<dbReference type="PANTHER" id="PTHR44757">
    <property type="entry name" value="DIGUANYLATE CYCLASE DGCP"/>
    <property type="match status" value="1"/>
</dbReference>
<dbReference type="InterPro" id="IPR000700">
    <property type="entry name" value="PAS-assoc_C"/>
</dbReference>
<evidence type="ECO:0000256" key="1">
    <source>
        <dbReference type="SAM" id="Coils"/>
    </source>
</evidence>
<organism evidence="5 6">
    <name type="scientific">Malaciobacter molluscorum LMG 25693</name>
    <dbReference type="NCBI Taxonomy" id="870501"/>
    <lineage>
        <taxon>Bacteria</taxon>
        <taxon>Pseudomonadati</taxon>
        <taxon>Campylobacterota</taxon>
        <taxon>Epsilonproteobacteria</taxon>
        <taxon>Campylobacterales</taxon>
        <taxon>Arcobacteraceae</taxon>
        <taxon>Malaciobacter</taxon>
    </lineage>
</organism>
<evidence type="ECO:0000313" key="4">
    <source>
        <dbReference type="EMBL" id="AXX92374.1"/>
    </source>
</evidence>
<dbReference type="AlphaFoldDB" id="A0A2G1DIK3"/>
<gene>
    <name evidence="4" type="ORF">AMOL_1399</name>
    <name evidence="5" type="ORF">CPU12_06845</name>
</gene>
<reference evidence="5 6" key="1">
    <citation type="submission" date="2017-09" db="EMBL/GenBank/DDBJ databases">
        <title>Arcobacter canalis sp. nov., a new species isolated from a water canal contaminated with urban sewage.</title>
        <authorList>
            <person name="Perez-Cataluna A."/>
            <person name="Salas-Masso N."/>
            <person name="Figueras M.J."/>
        </authorList>
    </citation>
    <scope>NUCLEOTIDE SEQUENCE [LARGE SCALE GENOMIC DNA]</scope>
    <source>
        <strain evidence="5 6">F98-3</strain>
    </source>
</reference>
<keyword evidence="1" id="KW-0175">Coiled coil</keyword>
<keyword evidence="6" id="KW-1185">Reference proteome</keyword>
<dbReference type="PANTHER" id="PTHR44757:SF2">
    <property type="entry name" value="BIOFILM ARCHITECTURE MAINTENANCE PROTEIN MBAA"/>
    <property type="match status" value="1"/>
</dbReference>
<name>A0A2G1DIK3_9BACT</name>
<dbReference type="Proteomes" id="UP000221222">
    <property type="component" value="Unassembled WGS sequence"/>
</dbReference>
<dbReference type="Gene3D" id="3.30.450.20">
    <property type="entry name" value="PAS domain"/>
    <property type="match status" value="1"/>
</dbReference>
<dbReference type="NCBIfam" id="TIGR00229">
    <property type="entry name" value="sensory_box"/>
    <property type="match status" value="1"/>
</dbReference>
<dbReference type="EMBL" id="CP032098">
    <property type="protein sequence ID" value="AXX92374.1"/>
    <property type="molecule type" value="Genomic_DNA"/>
</dbReference>
<dbReference type="InterPro" id="IPR011006">
    <property type="entry name" value="CheY-like_superfamily"/>
</dbReference>
<protein>
    <submittedName>
        <fullName evidence="4">PAS sensor-containing two-component system response regulator</fullName>
    </submittedName>
</protein>
<dbReference type="SUPFAM" id="SSF52172">
    <property type="entry name" value="CheY-like"/>
    <property type="match status" value="1"/>
</dbReference>
<dbReference type="InterPro" id="IPR013655">
    <property type="entry name" value="PAS_fold_3"/>
</dbReference>
<evidence type="ECO:0000313" key="5">
    <source>
        <dbReference type="EMBL" id="PHO18176.1"/>
    </source>
</evidence>
<dbReference type="RefSeq" id="WP_099342352.1">
    <property type="nucleotide sequence ID" value="NZ_CP032098.1"/>
</dbReference>
<dbReference type="InterPro" id="IPR000014">
    <property type="entry name" value="PAS"/>
</dbReference>
<dbReference type="PROSITE" id="PS50113">
    <property type="entry name" value="PAC"/>
    <property type="match status" value="1"/>
</dbReference>
<sequence>MVTELKTNNLFELDILKQIILVFISEKELTNIKLPEQFDKYFDKIIYTTLDKNPLNTIQNEDLNNLLLVIDLNNTDTIKILEKLNNQIKNQLNIILLIDSNNLNLIESSHKYKISNYLLKPINFDSFINLFTIMKKQIEQKKQKDTKIKELNIYKNILDKQNLISETDLKGNITYVNDIFCKVSGYSKDELIGKSHSIIRHPSNSSKIYENLWETIKSGNVWKGKLKNISKEGNVYYVKSYISPIFNDDGEIIKYIGSKYLVTKEEEEKQILKKFILQQKSQKIKQENELEQKYQNMMEKSLENKDKQVAIFVSELHSEIKVLRSKIEDSKGRILNLEHKLADSQKKNEIDHEDFLQKLSKMRTTTRISYEKYEKFKKQNDALKEKIEKAQESIKVYQEYIEEYRQKIDDLNDVIKSYEDDKKKAAEEAAKK</sequence>
<dbReference type="InterPro" id="IPR035965">
    <property type="entry name" value="PAS-like_dom_sf"/>
</dbReference>
<accession>A0A2G1DIK3</accession>
<dbReference type="SMART" id="SM00091">
    <property type="entry name" value="PAS"/>
    <property type="match status" value="1"/>
</dbReference>
<feature type="coiled-coil region" evidence="1">
    <location>
        <begin position="373"/>
        <end position="428"/>
    </location>
</feature>
<dbReference type="Gene3D" id="3.40.50.2300">
    <property type="match status" value="1"/>
</dbReference>
<dbReference type="CDD" id="cd00130">
    <property type="entry name" value="PAS"/>
    <property type="match status" value="1"/>
</dbReference>
<dbReference type="InterPro" id="IPR052155">
    <property type="entry name" value="Biofilm_reg_signaling"/>
</dbReference>
<dbReference type="KEGG" id="amol:AMOL_1399"/>
<evidence type="ECO:0000313" key="7">
    <source>
        <dbReference type="Proteomes" id="UP000262712"/>
    </source>
</evidence>
<dbReference type="Proteomes" id="UP000262712">
    <property type="component" value="Chromosome"/>
</dbReference>
<feature type="domain" description="PAC" evidence="3">
    <location>
        <begin position="222"/>
        <end position="274"/>
    </location>
</feature>
<feature type="domain" description="PAS" evidence="2">
    <location>
        <begin position="168"/>
        <end position="219"/>
    </location>
</feature>
<evidence type="ECO:0000259" key="2">
    <source>
        <dbReference type="PROSITE" id="PS50112"/>
    </source>
</evidence>